<reference evidence="3 4" key="1">
    <citation type="submission" date="2018-01" db="EMBL/GenBank/DDBJ databases">
        <title>Draft genome sequence of Streptomyces sp. 13K301.</title>
        <authorList>
            <person name="Sahin N."/>
            <person name="Saygin H."/>
            <person name="Ay H."/>
        </authorList>
    </citation>
    <scope>NUCLEOTIDE SEQUENCE [LARGE SCALE GENOMIC DNA]</scope>
    <source>
        <strain evidence="3 4">13K301</strain>
    </source>
</reference>
<comment type="caution">
    <text evidence="3">The sequence shown here is derived from an EMBL/GenBank/DDBJ whole genome shotgun (WGS) entry which is preliminary data.</text>
</comment>
<feature type="transmembrane region" description="Helical" evidence="1">
    <location>
        <begin position="23"/>
        <end position="43"/>
    </location>
</feature>
<evidence type="ECO:0000259" key="2">
    <source>
        <dbReference type="Pfam" id="PF14258"/>
    </source>
</evidence>
<keyword evidence="4" id="KW-1185">Reference proteome</keyword>
<keyword evidence="1" id="KW-1133">Transmembrane helix</keyword>
<evidence type="ECO:0000313" key="3">
    <source>
        <dbReference type="EMBL" id="PNG16360.1"/>
    </source>
</evidence>
<dbReference type="AlphaFoldDB" id="A0A2N8TBJ2"/>
<keyword evidence="1" id="KW-0812">Transmembrane</keyword>
<evidence type="ECO:0000256" key="1">
    <source>
        <dbReference type="SAM" id="Phobius"/>
    </source>
</evidence>
<evidence type="ECO:0000313" key="4">
    <source>
        <dbReference type="Proteomes" id="UP000235943"/>
    </source>
</evidence>
<sequence>MTTEAAFTPTSASPTARQVWTRARGIALALVVLLAGAVAIAVIRSDARHGELDPRSADPGGSRAVAELLADRGVDTRVVTTLDEAATAAGPDTTLLVAAPDLLTPTQQT</sequence>
<dbReference type="EMBL" id="POUC01000743">
    <property type="protein sequence ID" value="PNG16360.1"/>
    <property type="molecule type" value="Genomic_DNA"/>
</dbReference>
<gene>
    <name evidence="3" type="ORF">C1J00_42335</name>
</gene>
<dbReference type="InterPro" id="IPR025646">
    <property type="entry name" value="DUF4350"/>
</dbReference>
<protein>
    <submittedName>
        <fullName evidence="3">DUF4350 domain-containing protein</fullName>
    </submittedName>
</protein>
<organism evidence="3 4">
    <name type="scientific">Streptomyces cahuitamycinicus</name>
    <dbReference type="NCBI Taxonomy" id="2070367"/>
    <lineage>
        <taxon>Bacteria</taxon>
        <taxon>Bacillati</taxon>
        <taxon>Actinomycetota</taxon>
        <taxon>Actinomycetes</taxon>
        <taxon>Kitasatosporales</taxon>
        <taxon>Streptomycetaceae</taxon>
        <taxon>Streptomyces</taxon>
    </lineage>
</organism>
<dbReference type="Pfam" id="PF14258">
    <property type="entry name" value="DUF4350"/>
    <property type="match status" value="1"/>
</dbReference>
<dbReference type="RefSeq" id="WP_146046395.1">
    <property type="nucleotide sequence ID" value="NZ_POUC01000743.1"/>
</dbReference>
<feature type="domain" description="DUF4350" evidence="2">
    <location>
        <begin position="54"/>
        <end position="108"/>
    </location>
</feature>
<keyword evidence="1" id="KW-0472">Membrane</keyword>
<dbReference type="OrthoDB" id="5241668at2"/>
<dbReference type="Proteomes" id="UP000235943">
    <property type="component" value="Unassembled WGS sequence"/>
</dbReference>
<feature type="non-terminal residue" evidence="3">
    <location>
        <position position="109"/>
    </location>
</feature>
<accession>A0A2N8TBJ2</accession>
<name>A0A2N8TBJ2_9ACTN</name>
<proteinExistence type="predicted"/>